<keyword evidence="3" id="KW-1185">Reference proteome</keyword>
<proteinExistence type="predicted"/>
<keyword evidence="1" id="KW-0812">Transmembrane</keyword>
<evidence type="ECO:0008006" key="4">
    <source>
        <dbReference type="Google" id="ProtNLM"/>
    </source>
</evidence>
<accession>A0ABR7YCZ1</accession>
<dbReference type="RefSeq" id="WP_190301767.1">
    <property type="nucleotide sequence ID" value="NZ_JACOIJ010000008.1"/>
</dbReference>
<keyword evidence="1" id="KW-0472">Membrane</keyword>
<gene>
    <name evidence="2" type="ORF">H8B04_06095</name>
</gene>
<feature type="transmembrane region" description="Helical" evidence="1">
    <location>
        <begin position="64"/>
        <end position="82"/>
    </location>
</feature>
<dbReference type="EMBL" id="JACOIJ010000008">
    <property type="protein sequence ID" value="MBD1429141.1"/>
    <property type="molecule type" value="Genomic_DNA"/>
</dbReference>
<feature type="transmembrane region" description="Helical" evidence="1">
    <location>
        <begin position="39"/>
        <end position="57"/>
    </location>
</feature>
<comment type="caution">
    <text evidence="2">The sequence shown here is derived from an EMBL/GenBank/DDBJ whole genome shotgun (WGS) entry which is preliminary data.</text>
</comment>
<sequence>MQKNSLLAGVLVGVIAPVIAYIISTYTTVQQSFFSNKPIAFYVIAAVINLIIVRFSFRAGQDKLAKGIVLITFLAMLILIFTTKLKV</sequence>
<organism evidence="2 3">
    <name type="scientific">Sphingobacterium litopenaei</name>
    <dbReference type="NCBI Taxonomy" id="2763500"/>
    <lineage>
        <taxon>Bacteria</taxon>
        <taxon>Pseudomonadati</taxon>
        <taxon>Bacteroidota</taxon>
        <taxon>Sphingobacteriia</taxon>
        <taxon>Sphingobacteriales</taxon>
        <taxon>Sphingobacteriaceae</taxon>
        <taxon>Sphingobacterium</taxon>
    </lineage>
</organism>
<evidence type="ECO:0000313" key="3">
    <source>
        <dbReference type="Proteomes" id="UP000651271"/>
    </source>
</evidence>
<evidence type="ECO:0000256" key="1">
    <source>
        <dbReference type="SAM" id="Phobius"/>
    </source>
</evidence>
<evidence type="ECO:0000313" key="2">
    <source>
        <dbReference type="EMBL" id="MBD1429141.1"/>
    </source>
</evidence>
<protein>
    <recommendedName>
        <fullName evidence="4">Stationary phase survival protein SurE</fullName>
    </recommendedName>
</protein>
<name>A0ABR7YCZ1_9SPHI</name>
<keyword evidence="1" id="KW-1133">Transmembrane helix</keyword>
<reference evidence="2 3" key="1">
    <citation type="submission" date="2020-08" db="EMBL/GenBank/DDBJ databases">
        <title>Sphingobacterium sp. DN04309 isolated from aquaculture water.</title>
        <authorList>
            <person name="Zhang M."/>
        </authorList>
    </citation>
    <scope>NUCLEOTIDE SEQUENCE [LARGE SCALE GENOMIC DNA]</scope>
    <source>
        <strain evidence="2 3">DN04309</strain>
    </source>
</reference>
<dbReference type="Proteomes" id="UP000651271">
    <property type="component" value="Unassembled WGS sequence"/>
</dbReference>